<accession>A0A553QK80</accession>
<keyword evidence="3" id="KW-1185">Reference proteome</keyword>
<organism evidence="2 3">
    <name type="scientific">Danionella cerebrum</name>
    <dbReference type="NCBI Taxonomy" id="2873325"/>
    <lineage>
        <taxon>Eukaryota</taxon>
        <taxon>Metazoa</taxon>
        <taxon>Chordata</taxon>
        <taxon>Craniata</taxon>
        <taxon>Vertebrata</taxon>
        <taxon>Euteleostomi</taxon>
        <taxon>Actinopterygii</taxon>
        <taxon>Neopterygii</taxon>
        <taxon>Teleostei</taxon>
        <taxon>Ostariophysi</taxon>
        <taxon>Cypriniformes</taxon>
        <taxon>Danionidae</taxon>
        <taxon>Danioninae</taxon>
        <taxon>Danionella</taxon>
    </lineage>
</organism>
<name>A0A553QK80_9TELE</name>
<feature type="compositionally biased region" description="Low complexity" evidence="1">
    <location>
        <begin position="69"/>
        <end position="79"/>
    </location>
</feature>
<evidence type="ECO:0000313" key="2">
    <source>
        <dbReference type="EMBL" id="TRY90373.1"/>
    </source>
</evidence>
<protein>
    <submittedName>
        <fullName evidence="2">Uncharacterized protein</fullName>
    </submittedName>
</protein>
<sequence length="422" mass="45945">MGINIGDVISGASVTPDSSDSSGIPDVMISGLKVTSGNPDVPDNPDMSSSPADPDISNKSCIPVKPDSPDSSGTPDSPDNSGIPETPDSAEPSGIPETPDSPEPSGNPENPDSAEPSGSPDTPDTPDVSISPKPSCAPESTITPVVASSPEPSVNPEMPDTQGIPDSSNSPEASNGRISLFGWSSSSCERQDQRLQNQDPPNPQNLKCLQRPQNFQSLKPLQNLKLCHWISLQRSHRQIPDHQISEGCQWASDEAPPLVQDKDDLQLDDPGPAPLQPFQYNSLVVMRMKEAQWELKPNGKHAMFSHLLRCRKSDKVERNEQLEWKRERFEIPSRFVDSTAPQQKKREKAEPLPLSPPFPNGPVLVIGQAEGWWAWPMATGHSRAPVHNEASVKLLYEYNTEREKRPPFGSPPGHTQLCRDAS</sequence>
<comment type="caution">
    <text evidence="2">The sequence shown here is derived from an EMBL/GenBank/DDBJ whole genome shotgun (WGS) entry which is preliminary data.</text>
</comment>
<evidence type="ECO:0000313" key="3">
    <source>
        <dbReference type="Proteomes" id="UP000316079"/>
    </source>
</evidence>
<dbReference type="Proteomes" id="UP000316079">
    <property type="component" value="Unassembled WGS sequence"/>
</dbReference>
<feature type="compositionally biased region" description="Low complexity" evidence="1">
    <location>
        <begin position="116"/>
        <end position="132"/>
    </location>
</feature>
<feature type="region of interest" description="Disordered" evidence="1">
    <location>
        <begin position="335"/>
        <end position="355"/>
    </location>
</feature>
<gene>
    <name evidence="2" type="ORF">DNTS_006496</name>
</gene>
<dbReference type="EMBL" id="SRMA01025855">
    <property type="protein sequence ID" value="TRY90373.1"/>
    <property type="molecule type" value="Genomic_DNA"/>
</dbReference>
<feature type="region of interest" description="Disordered" evidence="1">
    <location>
        <begin position="402"/>
        <end position="422"/>
    </location>
</feature>
<evidence type="ECO:0000256" key="1">
    <source>
        <dbReference type="SAM" id="MobiDB-lite"/>
    </source>
</evidence>
<proteinExistence type="predicted"/>
<feature type="region of interest" description="Disordered" evidence="1">
    <location>
        <begin position="1"/>
        <end position="207"/>
    </location>
</feature>
<dbReference type="AlphaFoldDB" id="A0A553QK80"/>
<feature type="compositionally biased region" description="Polar residues" evidence="1">
    <location>
        <begin position="12"/>
        <end position="22"/>
    </location>
</feature>
<reference evidence="2 3" key="1">
    <citation type="journal article" date="2019" name="Sci. Data">
        <title>Hybrid genome assembly and annotation of Danionella translucida.</title>
        <authorList>
            <person name="Kadobianskyi M."/>
            <person name="Schulze L."/>
            <person name="Schuelke M."/>
            <person name="Judkewitz B."/>
        </authorList>
    </citation>
    <scope>NUCLEOTIDE SEQUENCE [LARGE SCALE GENOMIC DNA]</scope>
    <source>
        <strain evidence="2 3">Bolton</strain>
    </source>
</reference>
<feature type="compositionally biased region" description="Polar residues" evidence="1">
    <location>
        <begin position="164"/>
        <end position="207"/>
    </location>
</feature>